<evidence type="ECO:0000313" key="6">
    <source>
        <dbReference type="Proteomes" id="UP000198916"/>
    </source>
</evidence>
<feature type="domain" description="Surface adhesin CshA non-repetitive" evidence="3">
    <location>
        <begin position="48"/>
        <end position="267"/>
    </location>
</feature>
<dbReference type="STRING" id="332977.SAMN05421740_10625"/>
<sequence>MSCKRLLLLHTALFLYLAIPFVCQGQCFPGQPTTAAYATGGSSPYIGDVLWLTWGTTNLSQIGAHPYGWHDRPLGNGSASYASIPLGSGRYLCVEAFISNLRDGGINSYAPGNWTGDYMDDLYNIGGTGSANDLVNGIRNTTVGGRASFTVTCRATLDGAPVRLAGLVLGDAESLHPNEYFNVIADGKWTIVELQKNLAVTDRTYDVSKTNEPGTSRQRINFLRGTNSNTAAVSFLAFNESAYGDGYEVSFDVTLKGEGLTALALGLLTINADGGDAPQSYGAPLHLFEGMVLTDDGIDVGQTVNLNTASYHPGALEYAASTYLGSTGPDADNGPLHSQDALGDDNAPVPSNEEDAWPSTYKQIYYEHHYMPGDILSIDIPYSGEANGYVTGWIDFNLNGTFDADEFVWTNAPANPNGIATLIWTVPQNRVIRNTYIRLRYGSNWSEVSSPINVATGGEVEDHLIHITFPVMTNPMLPSKVKPNSG</sequence>
<gene>
    <name evidence="5" type="ORF">SAMN05421740_10625</name>
</gene>
<dbReference type="Proteomes" id="UP000198916">
    <property type="component" value="Unassembled WGS sequence"/>
</dbReference>
<evidence type="ECO:0000259" key="4">
    <source>
        <dbReference type="Pfam" id="PF20009"/>
    </source>
</evidence>
<dbReference type="Pfam" id="PF20009">
    <property type="entry name" value="GEVED"/>
    <property type="match status" value="1"/>
</dbReference>
<dbReference type="RefSeq" id="WP_090606553.1">
    <property type="nucleotide sequence ID" value="NZ_FNZR01000006.1"/>
</dbReference>
<feature type="chain" id="PRO_5011788962" evidence="2">
    <location>
        <begin position="26"/>
        <end position="486"/>
    </location>
</feature>
<name>A0A1H7QNG1_9SPHI</name>
<feature type="domain" description="GEVED" evidence="4">
    <location>
        <begin position="389"/>
        <end position="465"/>
    </location>
</feature>
<protein>
    <submittedName>
        <fullName evidence="5">Uncharacterized protein</fullName>
    </submittedName>
</protein>
<keyword evidence="2" id="KW-0732">Signal</keyword>
<dbReference type="InterPro" id="IPR045474">
    <property type="entry name" value="GEVED"/>
</dbReference>
<dbReference type="EMBL" id="FNZR01000006">
    <property type="protein sequence ID" value="SEL49496.1"/>
    <property type="molecule type" value="Genomic_DNA"/>
</dbReference>
<evidence type="ECO:0000256" key="1">
    <source>
        <dbReference type="SAM" id="MobiDB-lite"/>
    </source>
</evidence>
<evidence type="ECO:0000259" key="3">
    <source>
        <dbReference type="Pfam" id="PF18651"/>
    </source>
</evidence>
<accession>A0A1H7QNG1</accession>
<dbReference type="AlphaFoldDB" id="A0A1H7QNG1"/>
<evidence type="ECO:0000256" key="2">
    <source>
        <dbReference type="SAM" id="SignalP"/>
    </source>
</evidence>
<dbReference type="Pfam" id="PF18651">
    <property type="entry name" value="CshA_NR2"/>
    <property type="match status" value="1"/>
</dbReference>
<feature type="signal peptide" evidence="2">
    <location>
        <begin position="1"/>
        <end position="25"/>
    </location>
</feature>
<organism evidence="5 6">
    <name type="scientific">Parapedobacter koreensis</name>
    <dbReference type="NCBI Taxonomy" id="332977"/>
    <lineage>
        <taxon>Bacteria</taxon>
        <taxon>Pseudomonadati</taxon>
        <taxon>Bacteroidota</taxon>
        <taxon>Sphingobacteriia</taxon>
        <taxon>Sphingobacteriales</taxon>
        <taxon>Sphingobacteriaceae</taxon>
        <taxon>Parapedobacter</taxon>
    </lineage>
</organism>
<proteinExistence type="predicted"/>
<feature type="region of interest" description="Disordered" evidence="1">
    <location>
        <begin position="327"/>
        <end position="354"/>
    </location>
</feature>
<dbReference type="OrthoDB" id="6278496at2"/>
<keyword evidence="6" id="KW-1185">Reference proteome</keyword>
<reference evidence="6" key="1">
    <citation type="submission" date="2016-10" db="EMBL/GenBank/DDBJ databases">
        <authorList>
            <person name="Varghese N."/>
            <person name="Submissions S."/>
        </authorList>
    </citation>
    <scope>NUCLEOTIDE SEQUENCE [LARGE SCALE GENOMIC DNA]</scope>
    <source>
        <strain evidence="6">Jip14</strain>
    </source>
</reference>
<evidence type="ECO:0000313" key="5">
    <source>
        <dbReference type="EMBL" id="SEL49496.1"/>
    </source>
</evidence>
<dbReference type="InterPro" id="IPR040683">
    <property type="entry name" value="CshA_NR2"/>
</dbReference>